<feature type="domain" description="CAP-Gly" evidence="1">
    <location>
        <begin position="41"/>
        <end position="83"/>
    </location>
</feature>
<dbReference type="EMBL" id="AZBU02000003">
    <property type="protein sequence ID" value="TKR87649.1"/>
    <property type="molecule type" value="Genomic_DNA"/>
</dbReference>
<reference evidence="2 3" key="2">
    <citation type="journal article" date="2019" name="G3 (Bethesda)">
        <title>Hybrid Assembly of the Genome of the Entomopathogenic Nematode Steinernema carpocapsae Identifies the X-Chromosome.</title>
        <authorList>
            <person name="Serra L."/>
            <person name="Macchietto M."/>
            <person name="Macias-Munoz A."/>
            <person name="McGill C.J."/>
            <person name="Rodriguez I.M."/>
            <person name="Rodriguez B."/>
            <person name="Murad R."/>
            <person name="Mortazavi A."/>
        </authorList>
    </citation>
    <scope>NUCLEOTIDE SEQUENCE [LARGE SCALE GENOMIC DNA]</scope>
    <source>
        <strain evidence="2 3">ALL</strain>
    </source>
</reference>
<protein>
    <recommendedName>
        <fullName evidence="1">CAP-Gly domain-containing protein</fullName>
    </recommendedName>
</protein>
<dbReference type="InterPro" id="IPR000938">
    <property type="entry name" value="CAP-Gly_domain"/>
</dbReference>
<proteinExistence type="predicted"/>
<organism evidence="2 3">
    <name type="scientific">Steinernema carpocapsae</name>
    <name type="common">Entomopathogenic nematode</name>
    <dbReference type="NCBI Taxonomy" id="34508"/>
    <lineage>
        <taxon>Eukaryota</taxon>
        <taxon>Metazoa</taxon>
        <taxon>Ecdysozoa</taxon>
        <taxon>Nematoda</taxon>
        <taxon>Chromadorea</taxon>
        <taxon>Rhabditida</taxon>
        <taxon>Tylenchina</taxon>
        <taxon>Panagrolaimomorpha</taxon>
        <taxon>Strongyloidoidea</taxon>
        <taxon>Steinernematidae</taxon>
        <taxon>Steinernema</taxon>
    </lineage>
</organism>
<dbReference type="Gene3D" id="2.30.30.190">
    <property type="entry name" value="CAP Gly-rich-like domain"/>
    <property type="match status" value="1"/>
</dbReference>
<dbReference type="GO" id="GO:0035371">
    <property type="term" value="C:microtubule plus-end"/>
    <property type="evidence" value="ECO:0007669"/>
    <property type="project" value="TreeGrafter"/>
</dbReference>
<dbReference type="PANTHER" id="PTHR18916">
    <property type="entry name" value="DYNACTIN 1-RELATED MICROTUBULE-BINDING"/>
    <property type="match status" value="1"/>
</dbReference>
<sequence>MASPTPVRANPISPHAAEYGFDIGDRVLCGNGKAGIARYLDTTEFAAGIWAGIELTQGLGKNDGSVQGKRYFECDHPKGLFILANKVTKAPTAAPSRYAVRHTKTSALRQAGGLQRMGSQESLNSIGASSIASSRMFTPRSLGNRTSTLT</sequence>
<dbReference type="AlphaFoldDB" id="A0A4U5NVS2"/>
<evidence type="ECO:0000313" key="2">
    <source>
        <dbReference type="EMBL" id="TKR87649.1"/>
    </source>
</evidence>
<dbReference type="Proteomes" id="UP000298663">
    <property type="component" value="Unassembled WGS sequence"/>
</dbReference>
<accession>A0A4U5NVS2</accession>
<gene>
    <name evidence="2" type="ORF">L596_012016</name>
</gene>
<dbReference type="GO" id="GO:0005634">
    <property type="term" value="C:nucleus"/>
    <property type="evidence" value="ECO:0007669"/>
    <property type="project" value="TreeGrafter"/>
</dbReference>
<dbReference type="GO" id="GO:0005938">
    <property type="term" value="C:cell cortex"/>
    <property type="evidence" value="ECO:0007669"/>
    <property type="project" value="TreeGrafter"/>
</dbReference>
<reference evidence="2 3" key="1">
    <citation type="journal article" date="2015" name="Genome Biol.">
        <title>Comparative genomics of Steinernema reveals deeply conserved gene regulatory networks.</title>
        <authorList>
            <person name="Dillman A.R."/>
            <person name="Macchietto M."/>
            <person name="Porter C.F."/>
            <person name="Rogers A."/>
            <person name="Williams B."/>
            <person name="Antoshechkin I."/>
            <person name="Lee M.M."/>
            <person name="Goodwin Z."/>
            <person name="Lu X."/>
            <person name="Lewis E.E."/>
            <person name="Goodrich-Blair H."/>
            <person name="Stock S.P."/>
            <person name="Adams B.J."/>
            <person name="Sternberg P.W."/>
            <person name="Mortazavi A."/>
        </authorList>
    </citation>
    <scope>NUCLEOTIDE SEQUENCE [LARGE SCALE GENOMIC DNA]</scope>
    <source>
        <strain evidence="2 3">ALL</strain>
    </source>
</reference>
<dbReference type="OrthoDB" id="2130750at2759"/>
<evidence type="ECO:0000313" key="3">
    <source>
        <dbReference type="Proteomes" id="UP000298663"/>
    </source>
</evidence>
<dbReference type="PROSITE" id="PS00845">
    <property type="entry name" value="CAP_GLY_1"/>
    <property type="match status" value="1"/>
</dbReference>
<dbReference type="GO" id="GO:0051010">
    <property type="term" value="F:microtubule plus-end binding"/>
    <property type="evidence" value="ECO:0007669"/>
    <property type="project" value="TreeGrafter"/>
</dbReference>
<dbReference type="PANTHER" id="PTHR18916:SF82">
    <property type="entry name" value="CAP-GLY DOMAIN-CONTAINING PROTEIN"/>
    <property type="match status" value="1"/>
</dbReference>
<dbReference type="Pfam" id="PF01302">
    <property type="entry name" value="CAP_GLY"/>
    <property type="match status" value="1"/>
</dbReference>
<keyword evidence="3" id="KW-1185">Reference proteome</keyword>
<dbReference type="SMART" id="SM01052">
    <property type="entry name" value="CAP_GLY"/>
    <property type="match status" value="1"/>
</dbReference>
<dbReference type="GO" id="GO:0031122">
    <property type="term" value="P:cytoplasmic microtubule organization"/>
    <property type="evidence" value="ECO:0007669"/>
    <property type="project" value="TreeGrafter"/>
</dbReference>
<dbReference type="InterPro" id="IPR036859">
    <property type="entry name" value="CAP-Gly_dom_sf"/>
</dbReference>
<name>A0A4U5NVS2_STECR</name>
<comment type="caution">
    <text evidence="2">The sequence shown here is derived from an EMBL/GenBank/DDBJ whole genome shotgun (WGS) entry which is preliminary data.</text>
</comment>
<evidence type="ECO:0000259" key="1">
    <source>
        <dbReference type="PROSITE" id="PS50245"/>
    </source>
</evidence>
<dbReference type="STRING" id="34508.A0A4U5NVS2"/>
<dbReference type="SUPFAM" id="SSF74924">
    <property type="entry name" value="Cap-Gly domain"/>
    <property type="match status" value="1"/>
</dbReference>
<dbReference type="PROSITE" id="PS50245">
    <property type="entry name" value="CAP_GLY_2"/>
    <property type="match status" value="1"/>
</dbReference>